<organism evidence="6 7">
    <name type="scientific">Dyella japonica A8</name>
    <dbReference type="NCBI Taxonomy" id="1217721"/>
    <lineage>
        <taxon>Bacteria</taxon>
        <taxon>Pseudomonadati</taxon>
        <taxon>Pseudomonadota</taxon>
        <taxon>Gammaproteobacteria</taxon>
        <taxon>Lysobacterales</taxon>
        <taxon>Rhodanobacteraceae</taxon>
        <taxon>Dyella</taxon>
    </lineage>
</organism>
<dbReference type="InterPro" id="IPR036390">
    <property type="entry name" value="WH_DNA-bd_sf"/>
</dbReference>
<dbReference type="PRINTS" id="PR00039">
    <property type="entry name" value="HTHLYSR"/>
</dbReference>
<sequence length="298" mass="32510">MADIEPGWELYRSFLAVMREGSLSGAARSLGMTQPSLGRHMRELEAALATALFARSPQGLMPTEVARELVPHAQAMASASAALQRAASAGRGEVSGTVRLTASEMIGAEVLPPILTEFRERHPGIVVELVLSNQAADLLRRDADIAVRMVQPTQEALVARHVGRVELGLFAHRRYLESHGYPQALDELAGHALIGFDTETPYIRRLRPQGLPYAREHFALRTDSDLAGLAAIRAGFGIGIVQVNLARRDPQLVRLFPAEVSLPLETWVVMHEDLRPSLRVRRLFDHLAAALEAYAGGG</sequence>
<feature type="domain" description="HTH lysR-type" evidence="5">
    <location>
        <begin position="12"/>
        <end position="63"/>
    </location>
</feature>
<dbReference type="Gene3D" id="1.10.10.10">
    <property type="entry name" value="Winged helix-like DNA-binding domain superfamily/Winged helix DNA-binding domain"/>
    <property type="match status" value="1"/>
</dbReference>
<name>A0A075KA46_9GAMM</name>
<dbReference type="OrthoDB" id="570111at2"/>
<keyword evidence="2" id="KW-0805">Transcription regulation</keyword>
<dbReference type="InterPro" id="IPR000847">
    <property type="entry name" value="LysR_HTH_N"/>
</dbReference>
<dbReference type="RefSeq" id="WP_019464869.1">
    <property type="nucleotide sequence ID" value="NZ_ALOY01000141.1"/>
</dbReference>
<dbReference type="HOGENOM" id="CLU_039613_2_0_6"/>
<dbReference type="InterPro" id="IPR036388">
    <property type="entry name" value="WH-like_DNA-bd_sf"/>
</dbReference>
<dbReference type="GO" id="GO:0043565">
    <property type="term" value="F:sequence-specific DNA binding"/>
    <property type="evidence" value="ECO:0007669"/>
    <property type="project" value="TreeGrafter"/>
</dbReference>
<dbReference type="Pfam" id="PF00126">
    <property type="entry name" value="HTH_1"/>
    <property type="match status" value="1"/>
</dbReference>
<keyword evidence="7" id="KW-1185">Reference proteome</keyword>
<protein>
    <submittedName>
        <fullName evidence="6">LysR family transcriptional regulator</fullName>
    </submittedName>
</protein>
<dbReference type="InterPro" id="IPR005119">
    <property type="entry name" value="LysR_subst-bd"/>
</dbReference>
<evidence type="ECO:0000256" key="1">
    <source>
        <dbReference type="ARBA" id="ARBA00009437"/>
    </source>
</evidence>
<dbReference type="PANTHER" id="PTHR30537:SF3">
    <property type="entry name" value="TRANSCRIPTIONAL REGULATORY PROTEIN"/>
    <property type="match status" value="1"/>
</dbReference>
<evidence type="ECO:0000256" key="3">
    <source>
        <dbReference type="ARBA" id="ARBA00023125"/>
    </source>
</evidence>
<dbReference type="SUPFAM" id="SSF53850">
    <property type="entry name" value="Periplasmic binding protein-like II"/>
    <property type="match status" value="1"/>
</dbReference>
<reference evidence="6 7" key="1">
    <citation type="submission" date="2014-07" db="EMBL/GenBank/DDBJ databases">
        <title>Complete Genome Sequence of Dyella japonica Strain A8 Isolated from Malaysian Tropical Soil.</title>
        <authorList>
            <person name="Hui R.K.H."/>
            <person name="Chen J.-W."/>
            <person name="Chan K.-G."/>
            <person name="Leung F.C.C."/>
        </authorList>
    </citation>
    <scope>NUCLEOTIDE SEQUENCE [LARGE SCALE GENOMIC DNA]</scope>
    <source>
        <strain evidence="6 7">A8</strain>
    </source>
</reference>
<dbReference type="PROSITE" id="PS50931">
    <property type="entry name" value="HTH_LYSR"/>
    <property type="match status" value="1"/>
</dbReference>
<keyword evidence="4" id="KW-0804">Transcription</keyword>
<dbReference type="SUPFAM" id="SSF46785">
    <property type="entry name" value="Winged helix' DNA-binding domain"/>
    <property type="match status" value="1"/>
</dbReference>
<gene>
    <name evidence="6" type="ORF">HY57_18385</name>
</gene>
<dbReference type="Gene3D" id="3.40.190.290">
    <property type="match status" value="1"/>
</dbReference>
<dbReference type="Proteomes" id="UP000027987">
    <property type="component" value="Chromosome"/>
</dbReference>
<proteinExistence type="inferred from homology"/>
<dbReference type="PANTHER" id="PTHR30537">
    <property type="entry name" value="HTH-TYPE TRANSCRIPTIONAL REGULATOR"/>
    <property type="match status" value="1"/>
</dbReference>
<dbReference type="PATRIC" id="fig|1217721.7.peg.3776"/>
<evidence type="ECO:0000256" key="2">
    <source>
        <dbReference type="ARBA" id="ARBA00023015"/>
    </source>
</evidence>
<evidence type="ECO:0000313" key="7">
    <source>
        <dbReference type="Proteomes" id="UP000027987"/>
    </source>
</evidence>
<evidence type="ECO:0000256" key="4">
    <source>
        <dbReference type="ARBA" id="ARBA00023163"/>
    </source>
</evidence>
<dbReference type="GO" id="GO:0003700">
    <property type="term" value="F:DNA-binding transcription factor activity"/>
    <property type="evidence" value="ECO:0007669"/>
    <property type="project" value="InterPro"/>
</dbReference>
<dbReference type="GO" id="GO:0006351">
    <property type="term" value="P:DNA-templated transcription"/>
    <property type="evidence" value="ECO:0007669"/>
    <property type="project" value="TreeGrafter"/>
</dbReference>
<dbReference type="Pfam" id="PF03466">
    <property type="entry name" value="LysR_substrate"/>
    <property type="match status" value="1"/>
</dbReference>
<dbReference type="InterPro" id="IPR058163">
    <property type="entry name" value="LysR-type_TF_proteobact-type"/>
</dbReference>
<dbReference type="STRING" id="1217721.HY57_18385"/>
<evidence type="ECO:0000259" key="5">
    <source>
        <dbReference type="PROSITE" id="PS50931"/>
    </source>
</evidence>
<keyword evidence="3" id="KW-0238">DNA-binding</keyword>
<dbReference type="EMBL" id="CP008884">
    <property type="protein sequence ID" value="AIF49073.1"/>
    <property type="molecule type" value="Genomic_DNA"/>
</dbReference>
<dbReference type="AlphaFoldDB" id="A0A075KA46"/>
<evidence type="ECO:0000313" key="6">
    <source>
        <dbReference type="EMBL" id="AIF49073.1"/>
    </source>
</evidence>
<dbReference type="KEGG" id="dja:HY57_18385"/>
<comment type="similarity">
    <text evidence="1">Belongs to the LysR transcriptional regulatory family.</text>
</comment>
<accession>A0A075KA46</accession>